<evidence type="ECO:0000259" key="5">
    <source>
        <dbReference type="Pfam" id="PF00155"/>
    </source>
</evidence>
<organism evidence="6 7">
    <name type="scientific">Parasediminibacterium paludis</name>
    <dbReference type="NCBI Taxonomy" id="908966"/>
    <lineage>
        <taxon>Bacteria</taxon>
        <taxon>Pseudomonadati</taxon>
        <taxon>Bacteroidota</taxon>
        <taxon>Chitinophagia</taxon>
        <taxon>Chitinophagales</taxon>
        <taxon>Chitinophagaceae</taxon>
        <taxon>Parasediminibacterium</taxon>
    </lineage>
</organism>
<keyword evidence="2 6" id="KW-0032">Aminotransferase</keyword>
<dbReference type="PANTHER" id="PTHR43643">
    <property type="entry name" value="HISTIDINOL-PHOSPHATE AMINOTRANSFERASE 2"/>
    <property type="match status" value="1"/>
</dbReference>
<dbReference type="PANTHER" id="PTHR43643:SF3">
    <property type="entry name" value="HISTIDINOL-PHOSPHATE AMINOTRANSFERASE"/>
    <property type="match status" value="1"/>
</dbReference>
<comment type="similarity">
    <text evidence="1">Belongs to the class-II pyridoxal-phosphate-dependent aminotransferase family. Histidinol-phosphate aminotransferase subfamily.</text>
</comment>
<evidence type="ECO:0000313" key="6">
    <source>
        <dbReference type="EMBL" id="MFC4232773.1"/>
    </source>
</evidence>
<evidence type="ECO:0000256" key="3">
    <source>
        <dbReference type="ARBA" id="ARBA00022679"/>
    </source>
</evidence>
<name>A0ABV8PY27_9BACT</name>
<dbReference type="InterPro" id="IPR015422">
    <property type="entry name" value="PyrdxlP-dep_Trfase_small"/>
</dbReference>
<dbReference type="PROSITE" id="PS51318">
    <property type="entry name" value="TAT"/>
    <property type="match status" value="1"/>
</dbReference>
<dbReference type="EC" id="2.6.1.9" evidence="6"/>
<dbReference type="Pfam" id="PF00155">
    <property type="entry name" value="Aminotran_1_2"/>
    <property type="match status" value="1"/>
</dbReference>
<evidence type="ECO:0000313" key="7">
    <source>
        <dbReference type="Proteomes" id="UP001595906"/>
    </source>
</evidence>
<dbReference type="Proteomes" id="UP001595906">
    <property type="component" value="Unassembled WGS sequence"/>
</dbReference>
<dbReference type="InterPro" id="IPR006311">
    <property type="entry name" value="TAT_signal"/>
</dbReference>
<dbReference type="InterPro" id="IPR015424">
    <property type="entry name" value="PyrdxlP-dep_Trfase"/>
</dbReference>
<comment type="caution">
    <text evidence="6">The sequence shown here is derived from an EMBL/GenBank/DDBJ whole genome shotgun (WGS) entry which is preliminary data.</text>
</comment>
<reference evidence="7" key="1">
    <citation type="journal article" date="2019" name="Int. J. Syst. Evol. Microbiol.">
        <title>The Global Catalogue of Microorganisms (GCM) 10K type strain sequencing project: providing services to taxonomists for standard genome sequencing and annotation.</title>
        <authorList>
            <consortium name="The Broad Institute Genomics Platform"/>
            <consortium name="The Broad Institute Genome Sequencing Center for Infectious Disease"/>
            <person name="Wu L."/>
            <person name="Ma J."/>
        </authorList>
    </citation>
    <scope>NUCLEOTIDE SEQUENCE [LARGE SCALE GENOMIC DNA]</scope>
    <source>
        <strain evidence="7">CECT 8010</strain>
    </source>
</reference>
<dbReference type="EMBL" id="JBHSDC010000027">
    <property type="protein sequence ID" value="MFC4232773.1"/>
    <property type="molecule type" value="Genomic_DNA"/>
</dbReference>
<dbReference type="SUPFAM" id="SSF53383">
    <property type="entry name" value="PLP-dependent transferases"/>
    <property type="match status" value="1"/>
</dbReference>
<dbReference type="RefSeq" id="WP_379014759.1">
    <property type="nucleotide sequence ID" value="NZ_JBHSDC010000027.1"/>
</dbReference>
<sequence length="393" mass="43051">MQTNINRRQWLRNSALLTGGLSVLPGIFNALSANYYVPQGTSPYSDTLSEQDIVTQFSAEKQQLKARLFANENPWGPSPAAKKAIADALATSYQYAFVEEKELSKKVAAVEGVQEEQILMAAGSSPLLQAAAIHFSKNGGTILTCGPTYDDLLRKSKAFGANVVEVPLTSDYKYDLDAIEAKIDSKTSLIYIVNPNNPTGTVLDAAKLKAFCTRVSAKVPIFIDEAYIDYLEDPKGATLIGNVIKGENIIVARTFSKLYGFAGLRVGYIVAQKSMIDILGKYSSEGAISAPTIAAAMASFKEQPYCGEIIKNTQASKAYLYGVLKAEGYDYIPSSTNFVMFPIKMDGKKFADEMMKRGVGLRYWKMNGKDYCRLSIGRMDEMEAFAKAFKEIS</sequence>
<feature type="domain" description="Aminotransferase class I/classII large" evidence="5">
    <location>
        <begin position="68"/>
        <end position="388"/>
    </location>
</feature>
<evidence type="ECO:0000256" key="1">
    <source>
        <dbReference type="ARBA" id="ARBA00007970"/>
    </source>
</evidence>
<proteinExistence type="inferred from homology"/>
<keyword evidence="3 6" id="KW-0808">Transferase</keyword>
<dbReference type="GO" id="GO:0004400">
    <property type="term" value="F:histidinol-phosphate transaminase activity"/>
    <property type="evidence" value="ECO:0007669"/>
    <property type="project" value="UniProtKB-EC"/>
</dbReference>
<dbReference type="InterPro" id="IPR004839">
    <property type="entry name" value="Aminotransferase_I/II_large"/>
</dbReference>
<keyword evidence="7" id="KW-1185">Reference proteome</keyword>
<accession>A0ABV8PY27</accession>
<dbReference type="InterPro" id="IPR015421">
    <property type="entry name" value="PyrdxlP-dep_Trfase_major"/>
</dbReference>
<keyword evidence="4" id="KW-0663">Pyridoxal phosphate</keyword>
<evidence type="ECO:0000256" key="2">
    <source>
        <dbReference type="ARBA" id="ARBA00022576"/>
    </source>
</evidence>
<dbReference type="Gene3D" id="3.90.1150.10">
    <property type="entry name" value="Aspartate Aminotransferase, domain 1"/>
    <property type="match status" value="1"/>
</dbReference>
<dbReference type="CDD" id="cd00609">
    <property type="entry name" value="AAT_like"/>
    <property type="match status" value="1"/>
</dbReference>
<protein>
    <submittedName>
        <fullName evidence="6">Pyridoxal phosphate-dependent aminotransferase</fullName>
        <ecNumber evidence="6">2.6.1.9</ecNumber>
    </submittedName>
</protein>
<gene>
    <name evidence="6" type="ORF">ACFOW1_12805</name>
</gene>
<dbReference type="Gene3D" id="3.40.640.10">
    <property type="entry name" value="Type I PLP-dependent aspartate aminotransferase-like (Major domain)"/>
    <property type="match status" value="1"/>
</dbReference>
<evidence type="ECO:0000256" key="4">
    <source>
        <dbReference type="ARBA" id="ARBA00022898"/>
    </source>
</evidence>
<dbReference type="InterPro" id="IPR050106">
    <property type="entry name" value="HistidinolP_aminotransfase"/>
</dbReference>